<comment type="caution">
    <text evidence="1">The sequence shown here is derived from an EMBL/GenBank/DDBJ whole genome shotgun (WGS) entry which is preliminary data.</text>
</comment>
<protein>
    <submittedName>
        <fullName evidence="1">Uncharacterized protein</fullName>
    </submittedName>
</protein>
<feature type="non-terminal residue" evidence="1">
    <location>
        <position position="84"/>
    </location>
</feature>
<dbReference type="AlphaFoldDB" id="A0A7D9KC19"/>
<dbReference type="Proteomes" id="UP001152795">
    <property type="component" value="Unassembled WGS sequence"/>
</dbReference>
<sequence>MANVDEWATLNNLPLNADKTKIMVVGGKRSTVATGIDINLNGSNISQVSNAKLLGVGVDSELSFDNRVNSTSKKISKRLGILKR</sequence>
<gene>
    <name evidence="1" type="ORF">PACLA_8A073550</name>
</gene>
<name>A0A7D9KC19_PARCT</name>
<reference evidence="1" key="1">
    <citation type="submission" date="2020-04" db="EMBL/GenBank/DDBJ databases">
        <authorList>
            <person name="Alioto T."/>
            <person name="Alioto T."/>
            <person name="Gomez Garrido J."/>
        </authorList>
    </citation>
    <scope>NUCLEOTIDE SEQUENCE</scope>
    <source>
        <strain evidence="1">A484AB</strain>
    </source>
</reference>
<dbReference type="OrthoDB" id="8062896at2759"/>
<proteinExistence type="predicted"/>
<keyword evidence="2" id="KW-1185">Reference proteome</keyword>
<evidence type="ECO:0000313" key="1">
    <source>
        <dbReference type="EMBL" id="CAB4043156.1"/>
    </source>
</evidence>
<dbReference type="EMBL" id="CACRXK020031654">
    <property type="protein sequence ID" value="CAB4043156.1"/>
    <property type="molecule type" value="Genomic_DNA"/>
</dbReference>
<evidence type="ECO:0000313" key="2">
    <source>
        <dbReference type="Proteomes" id="UP001152795"/>
    </source>
</evidence>
<organism evidence="1 2">
    <name type="scientific">Paramuricea clavata</name>
    <name type="common">Red gorgonian</name>
    <name type="synonym">Violescent sea-whip</name>
    <dbReference type="NCBI Taxonomy" id="317549"/>
    <lineage>
        <taxon>Eukaryota</taxon>
        <taxon>Metazoa</taxon>
        <taxon>Cnidaria</taxon>
        <taxon>Anthozoa</taxon>
        <taxon>Octocorallia</taxon>
        <taxon>Malacalcyonacea</taxon>
        <taxon>Plexauridae</taxon>
        <taxon>Paramuricea</taxon>
    </lineage>
</organism>
<accession>A0A7D9KC19</accession>